<reference evidence="5 6" key="1">
    <citation type="submission" date="2019-08" db="EMBL/GenBank/DDBJ databases">
        <authorList>
            <person name="Peeters C."/>
        </authorList>
    </citation>
    <scope>NUCLEOTIDE SEQUENCE [LARGE SCALE GENOMIC DNA]</scope>
    <source>
        <strain evidence="5 6">LMG 31106</strain>
    </source>
</reference>
<keyword evidence="3" id="KW-0862">Zinc</keyword>
<dbReference type="PROSITE" id="PS51891">
    <property type="entry name" value="CENP_V_GFA"/>
    <property type="match status" value="1"/>
</dbReference>
<gene>
    <name evidence="5" type="ORF">PCE31106_04389</name>
</gene>
<sequence length="62" mass="6770">MKGRCLCGADAYEADPFSGPFAHRSCGTCRNARGAAFTTATTTLREHFRVRRGADRVASFRS</sequence>
<dbReference type="InterPro" id="IPR011057">
    <property type="entry name" value="Mss4-like_sf"/>
</dbReference>
<proteinExistence type="inferred from homology"/>
<protein>
    <submittedName>
        <fullName evidence="5">Ribulose phosphate epimerase</fullName>
    </submittedName>
</protein>
<evidence type="ECO:0000256" key="2">
    <source>
        <dbReference type="ARBA" id="ARBA00022723"/>
    </source>
</evidence>
<organism evidence="5 6">
    <name type="scientific">Pandoraea cepalis</name>
    <dbReference type="NCBI Taxonomy" id="2508294"/>
    <lineage>
        <taxon>Bacteria</taxon>
        <taxon>Pseudomonadati</taxon>
        <taxon>Pseudomonadota</taxon>
        <taxon>Betaproteobacteria</taxon>
        <taxon>Burkholderiales</taxon>
        <taxon>Burkholderiaceae</taxon>
        <taxon>Pandoraea</taxon>
    </lineage>
</organism>
<dbReference type="GO" id="GO:0046872">
    <property type="term" value="F:metal ion binding"/>
    <property type="evidence" value="ECO:0007669"/>
    <property type="project" value="UniProtKB-KW"/>
</dbReference>
<name>A0A5E4YAS8_9BURK</name>
<keyword evidence="2" id="KW-0479">Metal-binding</keyword>
<evidence type="ECO:0000256" key="3">
    <source>
        <dbReference type="ARBA" id="ARBA00022833"/>
    </source>
</evidence>
<evidence type="ECO:0000313" key="6">
    <source>
        <dbReference type="Proteomes" id="UP000384354"/>
    </source>
</evidence>
<dbReference type="Gene3D" id="3.90.1590.10">
    <property type="entry name" value="glutathione-dependent formaldehyde- activating enzyme (gfa)"/>
    <property type="match status" value="1"/>
</dbReference>
<dbReference type="EMBL" id="CABPSL010000025">
    <property type="protein sequence ID" value="VVE45961.1"/>
    <property type="molecule type" value="Genomic_DNA"/>
</dbReference>
<dbReference type="SUPFAM" id="SSF51316">
    <property type="entry name" value="Mss4-like"/>
    <property type="match status" value="1"/>
</dbReference>
<dbReference type="InterPro" id="IPR006913">
    <property type="entry name" value="CENP-V/GFA"/>
</dbReference>
<evidence type="ECO:0000313" key="5">
    <source>
        <dbReference type="EMBL" id="VVE45961.1"/>
    </source>
</evidence>
<dbReference type="GO" id="GO:0016846">
    <property type="term" value="F:carbon-sulfur lyase activity"/>
    <property type="evidence" value="ECO:0007669"/>
    <property type="project" value="InterPro"/>
</dbReference>
<dbReference type="AlphaFoldDB" id="A0A5E4YAS8"/>
<evidence type="ECO:0000256" key="1">
    <source>
        <dbReference type="ARBA" id="ARBA00005495"/>
    </source>
</evidence>
<comment type="similarity">
    <text evidence="1">Belongs to the Gfa family.</text>
</comment>
<evidence type="ECO:0000259" key="4">
    <source>
        <dbReference type="PROSITE" id="PS51891"/>
    </source>
</evidence>
<feature type="domain" description="CENP-V/GFA" evidence="4">
    <location>
        <begin position="1"/>
        <end position="62"/>
    </location>
</feature>
<accession>A0A5E4YAS8</accession>
<dbReference type="Proteomes" id="UP000384354">
    <property type="component" value="Unassembled WGS sequence"/>
</dbReference>
<dbReference type="Pfam" id="PF04828">
    <property type="entry name" value="GFA"/>
    <property type="match status" value="1"/>
</dbReference>